<organism evidence="22 23">
    <name type="scientific">Lottia gigantea</name>
    <name type="common">Giant owl limpet</name>
    <dbReference type="NCBI Taxonomy" id="225164"/>
    <lineage>
        <taxon>Eukaryota</taxon>
        <taxon>Metazoa</taxon>
        <taxon>Spiralia</taxon>
        <taxon>Lophotrochozoa</taxon>
        <taxon>Mollusca</taxon>
        <taxon>Gastropoda</taxon>
        <taxon>Patellogastropoda</taxon>
        <taxon>Lottioidea</taxon>
        <taxon>Lottiidae</taxon>
        <taxon>Lottia</taxon>
    </lineage>
</organism>
<dbReference type="FunFam" id="3.40.50.2000:FF:000096">
    <property type="entry name" value="ALG1, chitobiosyldiphosphodolichol beta-mannosyltransferase"/>
    <property type="match status" value="1"/>
</dbReference>
<evidence type="ECO:0000256" key="5">
    <source>
        <dbReference type="ARBA" id="ARBA00022553"/>
    </source>
</evidence>
<evidence type="ECO:0000256" key="13">
    <source>
        <dbReference type="ARBA" id="ARBA00031434"/>
    </source>
</evidence>
<name>V3ZWX9_LOTGI</name>
<evidence type="ECO:0000256" key="17">
    <source>
        <dbReference type="ARBA" id="ARBA00056362"/>
    </source>
</evidence>
<keyword evidence="7" id="KW-0808">Transferase</keyword>
<dbReference type="EC" id="2.4.1.142" evidence="3"/>
<keyword evidence="8 20" id="KW-0812">Transmembrane</keyword>
<evidence type="ECO:0000256" key="9">
    <source>
        <dbReference type="ARBA" id="ARBA00022824"/>
    </source>
</evidence>
<dbReference type="GeneID" id="20246221"/>
<comment type="subcellular location">
    <subcellularLocation>
        <location evidence="1">Endoplasmic reticulum membrane</location>
        <topology evidence="1">Single-pass membrane protein</topology>
    </subcellularLocation>
</comment>
<evidence type="ECO:0000256" key="18">
    <source>
        <dbReference type="ARBA" id="ARBA00061237"/>
    </source>
</evidence>
<dbReference type="GO" id="GO:0004578">
    <property type="term" value="F:chitobiosyldiphosphodolichol beta-mannosyltransferase activity"/>
    <property type="evidence" value="ECO:0007669"/>
    <property type="project" value="UniProtKB-EC"/>
</dbReference>
<keyword evidence="12 20" id="KW-0472">Membrane</keyword>
<feature type="transmembrane region" description="Helical" evidence="20">
    <location>
        <begin position="6"/>
        <end position="25"/>
    </location>
</feature>
<dbReference type="Proteomes" id="UP000030746">
    <property type="component" value="Unassembled WGS sequence"/>
</dbReference>
<protein>
    <recommendedName>
        <fullName evidence="4">Chitobiosyldiphosphodolichol beta-mannosyltransferase</fullName>
        <ecNumber evidence="3">2.4.1.142</ecNumber>
    </recommendedName>
    <alternativeName>
        <fullName evidence="19">Asparagine-linked glycosylation protein 1 homolog</fullName>
    </alternativeName>
    <alternativeName>
        <fullName evidence="14">Beta-1,4-mannosyltransferase</fullName>
    </alternativeName>
    <alternativeName>
        <fullName evidence="15">GDP-Man:GlcNAc2-PP-dolichol mannosyltransferase</fullName>
    </alternativeName>
    <alternativeName>
        <fullName evidence="13">GDP-mannose-dolichol diphosphochitobiose mannosyltransferase</fullName>
    </alternativeName>
</protein>
<keyword evidence="5" id="KW-0597">Phosphoprotein</keyword>
<dbReference type="InterPro" id="IPR001296">
    <property type="entry name" value="Glyco_trans_1"/>
</dbReference>
<evidence type="ECO:0000256" key="14">
    <source>
        <dbReference type="ARBA" id="ARBA00031566"/>
    </source>
</evidence>
<keyword evidence="6" id="KW-0328">Glycosyltransferase</keyword>
<dbReference type="RefSeq" id="XP_009062086.1">
    <property type="nucleotide sequence ID" value="XM_009063838.1"/>
</dbReference>
<evidence type="ECO:0000256" key="20">
    <source>
        <dbReference type="SAM" id="Phobius"/>
    </source>
</evidence>
<dbReference type="Pfam" id="PF00534">
    <property type="entry name" value="Glycos_transf_1"/>
    <property type="match status" value="1"/>
</dbReference>
<evidence type="ECO:0000259" key="21">
    <source>
        <dbReference type="Pfam" id="PF00534"/>
    </source>
</evidence>
<keyword evidence="23" id="KW-1185">Reference proteome</keyword>
<dbReference type="AlphaFoldDB" id="V3ZWX9"/>
<dbReference type="CTD" id="20246221"/>
<evidence type="ECO:0000256" key="8">
    <source>
        <dbReference type="ARBA" id="ARBA00022692"/>
    </source>
</evidence>
<comment type="pathway">
    <text evidence="2">Protein modification; protein glycosylation.</text>
</comment>
<evidence type="ECO:0000256" key="2">
    <source>
        <dbReference type="ARBA" id="ARBA00004922"/>
    </source>
</evidence>
<keyword evidence="11 20" id="KW-1133">Transmembrane helix</keyword>
<dbReference type="SUPFAM" id="SSF53756">
    <property type="entry name" value="UDP-Glycosyltransferase/glycogen phosphorylase"/>
    <property type="match status" value="1"/>
</dbReference>
<evidence type="ECO:0000256" key="7">
    <source>
        <dbReference type="ARBA" id="ARBA00022679"/>
    </source>
</evidence>
<evidence type="ECO:0000256" key="19">
    <source>
        <dbReference type="ARBA" id="ARBA00082785"/>
    </source>
</evidence>
<keyword evidence="9" id="KW-0256">Endoplasmic reticulum</keyword>
<comment type="similarity">
    <text evidence="18">Belongs to the glycosyltransferase group 1 family. Glycosyltransferase 33 subfamily.</text>
</comment>
<evidence type="ECO:0000256" key="11">
    <source>
        <dbReference type="ARBA" id="ARBA00022989"/>
    </source>
</evidence>
<evidence type="ECO:0000313" key="22">
    <source>
        <dbReference type="EMBL" id="ESO87135.1"/>
    </source>
</evidence>
<evidence type="ECO:0000256" key="6">
    <source>
        <dbReference type="ARBA" id="ARBA00022676"/>
    </source>
</evidence>
<dbReference type="KEGG" id="lgi:LOTGIDRAFT_210506"/>
<dbReference type="InterPro" id="IPR026051">
    <property type="entry name" value="ALG1-like"/>
</dbReference>
<evidence type="ECO:0000256" key="12">
    <source>
        <dbReference type="ARBA" id="ARBA00023136"/>
    </source>
</evidence>
<keyword evidence="10" id="KW-0735">Signal-anchor</keyword>
<evidence type="ECO:0000256" key="1">
    <source>
        <dbReference type="ARBA" id="ARBA00004389"/>
    </source>
</evidence>
<dbReference type="STRING" id="225164.V3ZWX9"/>
<dbReference type="EMBL" id="KB202953">
    <property type="protein sequence ID" value="ESO87135.1"/>
    <property type="molecule type" value="Genomic_DNA"/>
</dbReference>
<dbReference type="CDD" id="cd03816">
    <property type="entry name" value="GT33_ALG1-like"/>
    <property type="match status" value="1"/>
</dbReference>
<dbReference type="OrthoDB" id="614844at2759"/>
<gene>
    <name evidence="22" type="ORF">LOTGIDRAFT_210506</name>
</gene>
<dbReference type="PANTHER" id="PTHR13036">
    <property type="entry name" value="BETA1,4 MANNOSYLTRANSFERASE"/>
    <property type="match status" value="1"/>
</dbReference>
<evidence type="ECO:0000256" key="16">
    <source>
        <dbReference type="ARBA" id="ARBA00045071"/>
    </source>
</evidence>
<proteinExistence type="inferred from homology"/>
<dbReference type="OMA" id="CKLIIDW"/>
<sequence length="467" mass="53730">MFTLYILWTAPIIFLFLYIFFNYYVKGEKSVCIVVLGDIGRSPRMQYHAVSFAEEDFNVDLVGFGGSKTIQQIRENDQINLHYLCEPPGFIKRLPRLLGYVAKVIYQSINLAWKLLLLPKAGFIFLQNPPSIPTLAVCWIVCLIRCSKLMVDWHNYGWTILGLNLGNGHLLVRFSKWFEKFFGKFAKINFCVTKAMKEDLKTNWNINAETLYDRPPPRFQKASLSARHDLFLKLSNEYSQFKPRERLVSKDEQTIFTIKLSTGILSYQDNRPALVISSTSWTEDEDFGILLTALQDYEKYFEAKDCTLPNVLCVITGKGPFKEFYKEKIEAIEWNHVSFCLPWLEPEDYPLLLGSADLGVCLHKSSSGLDLPMKVVDMFGCGLPVCAVDFQCLSELVQHNKNGLIFKDSQNLSSQLKELLNGFPADQSKLTAMRRNIKAFQSVRWNDQWKKIVLPLMIKDNTKPKTD</sequence>
<evidence type="ECO:0000256" key="15">
    <source>
        <dbReference type="ARBA" id="ARBA00033088"/>
    </source>
</evidence>
<comment type="catalytic activity">
    <reaction evidence="16">
        <text>an N,N'-diacetylchitobiosyl-diphospho-di-trans,poly-cis-dolichol + GDP-alpha-D-mannose = a beta-D-Man-(1-&gt;4)-beta-D-GlcNAc-(1-&gt;4)-alpha-D-GlcNAc-diphospho-di-trans,poly-cis-dolichol + GDP + H(+)</text>
        <dbReference type="Rhea" id="RHEA:13865"/>
        <dbReference type="Rhea" id="RHEA-COMP:19510"/>
        <dbReference type="Rhea" id="RHEA-COMP:19511"/>
        <dbReference type="ChEBI" id="CHEBI:15378"/>
        <dbReference type="ChEBI" id="CHEBI:57269"/>
        <dbReference type="ChEBI" id="CHEBI:57527"/>
        <dbReference type="ChEBI" id="CHEBI:58189"/>
        <dbReference type="ChEBI" id="CHEBI:58472"/>
        <dbReference type="EC" id="2.4.1.142"/>
    </reaction>
    <physiologicalReaction direction="left-to-right" evidence="16">
        <dbReference type="Rhea" id="RHEA:13866"/>
    </physiologicalReaction>
</comment>
<evidence type="ECO:0000256" key="4">
    <source>
        <dbReference type="ARBA" id="ARBA00015841"/>
    </source>
</evidence>
<evidence type="ECO:0000256" key="10">
    <source>
        <dbReference type="ARBA" id="ARBA00022968"/>
    </source>
</evidence>
<comment type="function">
    <text evidence="17">Mannosyltransferase that operates in the biosynthetic pathway of dolichol-linked oligosaccharides, the glycan precursors employed in protein asparagine (N)-glycosylation. The assembly of dolichol-linked oligosaccharides begins on the cytosolic side of the endoplasmic reticulum membrane and finishes in its lumen. The sequential addition of sugars to dolichol pyrophosphate produces dolichol-linked oligosaccharides containing fourteen sugars, including two GlcNAcs, nine mannoses and three glucoses. Once assembled, the oligosaccharide is transferred from the lipid to nascent proteins by oligosaccharyltransferases. Catalyzes, on the cytoplasmic face of the endoplasmic reticulum, the addition of the first mannose residues to the dolichol-linked oligosaccharide chain, to produce Man1GlcNAc(2)-PP-dolichol core oligosaccharide. Man1GlcNAc(2)-PP-dolichol is a substrate for ALG2, the following enzyme in the biosynthetic pathway.</text>
</comment>
<accession>V3ZWX9</accession>
<dbReference type="PANTHER" id="PTHR13036:SF0">
    <property type="entry name" value="CHITOBIOSYLDIPHOSPHODOLICHOL BETA-MANNOSYLTRANSFERASE"/>
    <property type="match status" value="1"/>
</dbReference>
<dbReference type="Gene3D" id="3.40.50.2000">
    <property type="entry name" value="Glycogen Phosphorylase B"/>
    <property type="match status" value="1"/>
</dbReference>
<dbReference type="FunFam" id="3.40.50.2000:FF:000109">
    <property type="entry name" value="Chitobiosyldiphosphodolichol beta-mannosyltransferase"/>
    <property type="match status" value="1"/>
</dbReference>
<reference evidence="22 23" key="1">
    <citation type="journal article" date="2013" name="Nature">
        <title>Insights into bilaterian evolution from three spiralian genomes.</title>
        <authorList>
            <person name="Simakov O."/>
            <person name="Marletaz F."/>
            <person name="Cho S.J."/>
            <person name="Edsinger-Gonzales E."/>
            <person name="Havlak P."/>
            <person name="Hellsten U."/>
            <person name="Kuo D.H."/>
            <person name="Larsson T."/>
            <person name="Lv J."/>
            <person name="Arendt D."/>
            <person name="Savage R."/>
            <person name="Osoegawa K."/>
            <person name="de Jong P."/>
            <person name="Grimwood J."/>
            <person name="Chapman J.A."/>
            <person name="Shapiro H."/>
            <person name="Aerts A."/>
            <person name="Otillar R.P."/>
            <person name="Terry A.Y."/>
            <person name="Boore J.L."/>
            <person name="Grigoriev I.V."/>
            <person name="Lindberg D.R."/>
            <person name="Seaver E.C."/>
            <person name="Weisblat D.A."/>
            <person name="Putnam N.H."/>
            <person name="Rokhsar D.S."/>
        </authorList>
    </citation>
    <scope>NUCLEOTIDE SEQUENCE [LARGE SCALE GENOMIC DNA]</scope>
</reference>
<feature type="domain" description="Glycosyl transferase family 1" evidence="21">
    <location>
        <begin position="276"/>
        <end position="436"/>
    </location>
</feature>
<dbReference type="HOGENOM" id="CLU_012079_0_0_1"/>
<evidence type="ECO:0000256" key="3">
    <source>
        <dbReference type="ARBA" id="ARBA00012611"/>
    </source>
</evidence>
<evidence type="ECO:0000313" key="23">
    <source>
        <dbReference type="Proteomes" id="UP000030746"/>
    </source>
</evidence>
<dbReference type="GO" id="GO:0005789">
    <property type="term" value="C:endoplasmic reticulum membrane"/>
    <property type="evidence" value="ECO:0007669"/>
    <property type="project" value="UniProtKB-SubCell"/>
</dbReference>